<reference evidence="7" key="1">
    <citation type="submission" date="2023-10" db="EMBL/GenBank/DDBJ databases">
        <title>Genome assemblies of two species of porcelain crab, Petrolisthes cinctipes and Petrolisthes manimaculis (Anomura: Porcellanidae).</title>
        <authorList>
            <person name="Angst P."/>
        </authorList>
    </citation>
    <scope>NUCLEOTIDE SEQUENCE</scope>
    <source>
        <strain evidence="7">PB745_01</strain>
        <tissue evidence="7">Gill</tissue>
    </source>
</reference>
<keyword evidence="8" id="KW-1185">Reference proteome</keyword>
<gene>
    <name evidence="7" type="ORF">Pcinc_032196</name>
</gene>
<keyword evidence="3" id="KW-0862">Zinc</keyword>
<dbReference type="EMBL" id="JAWQEG010004385">
    <property type="protein sequence ID" value="KAK3861869.1"/>
    <property type="molecule type" value="Genomic_DNA"/>
</dbReference>
<keyword evidence="1" id="KW-0479">Metal-binding</keyword>
<dbReference type="SUPFAM" id="SSF57903">
    <property type="entry name" value="FYVE/PHD zinc finger"/>
    <property type="match status" value="1"/>
</dbReference>
<proteinExistence type="predicted"/>
<name>A0AAE1EUL4_PETCI</name>
<evidence type="ECO:0000259" key="6">
    <source>
        <dbReference type="PROSITE" id="PS50016"/>
    </source>
</evidence>
<sequence length="412" mass="47448">MATTRQSKSKHSVSAGKNTDDLDASANNQKPGDECGTCSVVVGANNKALSCEICDKWYHIKCESIPESVYNFMVHDKAGKQLIWHCSYCQRGCVKVYKHMKIIVADQLELETKQNVLQEEIKTVRECITQEIGAMKDIEARVGSMEAMLADKNEKIDKMWKVEDTFKDQILAVTQQFMEENLSNSQDIKQTFSNAVKEAIDGNKDLNMMVKSKVDEALDQAQAKPRPDSHETRQVIRQQVFYLRKEEERRNNLIIHNLQETAELTPEETRKQDITTFMQIVNICGAPIQEQDVLDCRRLGQTVSDKNKHRPVLIKLVSEEKKRNLFVRLGAWRKYQQEHRGPEDITASKPLINIDHDMTQEQRKDRRSLVEEAKNMNAKLPVDVKTRWTVRGPPWNMRVLKVILVPPNPNHQ</sequence>
<accession>A0AAE1EUL4</accession>
<dbReference type="Proteomes" id="UP001286313">
    <property type="component" value="Unassembled WGS sequence"/>
</dbReference>
<dbReference type="InterPro" id="IPR019787">
    <property type="entry name" value="Znf_PHD-finger"/>
</dbReference>
<dbReference type="InterPro" id="IPR013083">
    <property type="entry name" value="Znf_RING/FYVE/PHD"/>
</dbReference>
<dbReference type="PROSITE" id="PS50016">
    <property type="entry name" value="ZF_PHD_2"/>
    <property type="match status" value="1"/>
</dbReference>
<dbReference type="PROSITE" id="PS01359">
    <property type="entry name" value="ZF_PHD_1"/>
    <property type="match status" value="1"/>
</dbReference>
<evidence type="ECO:0000313" key="8">
    <source>
        <dbReference type="Proteomes" id="UP001286313"/>
    </source>
</evidence>
<dbReference type="InterPro" id="IPR011011">
    <property type="entry name" value="Znf_FYVE_PHD"/>
</dbReference>
<evidence type="ECO:0000256" key="3">
    <source>
        <dbReference type="ARBA" id="ARBA00022833"/>
    </source>
</evidence>
<evidence type="ECO:0000313" key="7">
    <source>
        <dbReference type="EMBL" id="KAK3861869.1"/>
    </source>
</evidence>
<comment type="caution">
    <text evidence="7">The sequence shown here is derived from an EMBL/GenBank/DDBJ whole genome shotgun (WGS) entry which is preliminary data.</text>
</comment>
<dbReference type="InterPro" id="IPR019786">
    <property type="entry name" value="Zinc_finger_PHD-type_CS"/>
</dbReference>
<feature type="domain" description="PHD-type" evidence="6">
    <location>
        <begin position="32"/>
        <end position="92"/>
    </location>
</feature>
<protein>
    <recommendedName>
        <fullName evidence="6">PHD-type domain-containing protein</fullName>
    </recommendedName>
</protein>
<evidence type="ECO:0000256" key="5">
    <source>
        <dbReference type="SAM" id="MobiDB-lite"/>
    </source>
</evidence>
<evidence type="ECO:0000256" key="4">
    <source>
        <dbReference type="PROSITE-ProRule" id="PRU00146"/>
    </source>
</evidence>
<organism evidence="7 8">
    <name type="scientific">Petrolisthes cinctipes</name>
    <name type="common">Flat porcelain crab</name>
    <dbReference type="NCBI Taxonomy" id="88211"/>
    <lineage>
        <taxon>Eukaryota</taxon>
        <taxon>Metazoa</taxon>
        <taxon>Ecdysozoa</taxon>
        <taxon>Arthropoda</taxon>
        <taxon>Crustacea</taxon>
        <taxon>Multicrustacea</taxon>
        <taxon>Malacostraca</taxon>
        <taxon>Eumalacostraca</taxon>
        <taxon>Eucarida</taxon>
        <taxon>Decapoda</taxon>
        <taxon>Pleocyemata</taxon>
        <taxon>Anomura</taxon>
        <taxon>Galatheoidea</taxon>
        <taxon>Porcellanidae</taxon>
        <taxon>Petrolisthes</taxon>
    </lineage>
</organism>
<dbReference type="InterPro" id="IPR001965">
    <property type="entry name" value="Znf_PHD"/>
</dbReference>
<dbReference type="Pfam" id="PF00628">
    <property type="entry name" value="PHD"/>
    <property type="match status" value="1"/>
</dbReference>
<dbReference type="SMART" id="SM00249">
    <property type="entry name" value="PHD"/>
    <property type="match status" value="1"/>
</dbReference>
<evidence type="ECO:0000256" key="1">
    <source>
        <dbReference type="ARBA" id="ARBA00022723"/>
    </source>
</evidence>
<feature type="region of interest" description="Disordered" evidence="5">
    <location>
        <begin position="1"/>
        <end position="31"/>
    </location>
</feature>
<dbReference type="AlphaFoldDB" id="A0AAE1EUL4"/>
<evidence type="ECO:0000256" key="2">
    <source>
        <dbReference type="ARBA" id="ARBA00022771"/>
    </source>
</evidence>
<dbReference type="Gene3D" id="3.30.40.10">
    <property type="entry name" value="Zinc/RING finger domain, C3HC4 (zinc finger)"/>
    <property type="match status" value="1"/>
</dbReference>
<dbReference type="PANTHER" id="PTHR37445:SF3">
    <property type="entry name" value="ZINC FINGER PHD-TYPE DOMAIN-CONTAINING PROTEIN"/>
    <property type="match status" value="1"/>
</dbReference>
<keyword evidence="2 4" id="KW-0863">Zinc-finger</keyword>
<dbReference type="GO" id="GO:0008270">
    <property type="term" value="F:zinc ion binding"/>
    <property type="evidence" value="ECO:0007669"/>
    <property type="project" value="UniProtKB-KW"/>
</dbReference>
<dbReference type="PANTHER" id="PTHR37445">
    <property type="entry name" value="PROTEIN CBG24663"/>
    <property type="match status" value="1"/>
</dbReference>